<organism evidence="2 3">
    <name type="scientific">Hirsutella minnesotensis 3608</name>
    <dbReference type="NCBI Taxonomy" id="1043627"/>
    <lineage>
        <taxon>Eukaryota</taxon>
        <taxon>Fungi</taxon>
        <taxon>Dikarya</taxon>
        <taxon>Ascomycota</taxon>
        <taxon>Pezizomycotina</taxon>
        <taxon>Sordariomycetes</taxon>
        <taxon>Hypocreomycetidae</taxon>
        <taxon>Hypocreales</taxon>
        <taxon>Ophiocordycipitaceae</taxon>
        <taxon>Hirsutella</taxon>
    </lineage>
</organism>
<evidence type="ECO:0000256" key="1">
    <source>
        <dbReference type="SAM" id="MobiDB-lite"/>
    </source>
</evidence>
<sequence>MAPTRATVLGVRDQVSDQEKNEQPFSTLTTDERLRTRIRHFHVIAEPVSLKTVAITPVTAVHHREQHEVMVDAQIERGLSTTHIRTKNMGGENDEESFLYSEGPKIEHESRSPRGFRCAREIFNRIHDLPPAYWDRRVVEELLLFGCDEWSRDICMITDWVKGQDLTPDATVQEWLPHAVCRMFGVEAPLRGDPTDWAEYLRDEINQRSTDATAHVDVILAHYEDAIPDGLKKEMTAGVRKSVLDLLDDHLVFRVPDGLECTVDDIWGQDYLWSASPDGAMLYYRSLE</sequence>
<dbReference type="AlphaFoldDB" id="A0A0F7ZYU9"/>
<feature type="region of interest" description="Disordered" evidence="1">
    <location>
        <begin position="1"/>
        <end position="27"/>
    </location>
</feature>
<accession>A0A0F7ZYU9</accession>
<dbReference type="Proteomes" id="UP000054481">
    <property type="component" value="Unassembled WGS sequence"/>
</dbReference>
<dbReference type="EMBL" id="KQ030538">
    <property type="protein sequence ID" value="KJZ73102.1"/>
    <property type="molecule type" value="Genomic_DNA"/>
</dbReference>
<gene>
    <name evidence="2" type="ORF">HIM_07486</name>
</gene>
<evidence type="ECO:0000313" key="3">
    <source>
        <dbReference type="Proteomes" id="UP000054481"/>
    </source>
</evidence>
<keyword evidence="3" id="KW-1185">Reference proteome</keyword>
<evidence type="ECO:0000313" key="2">
    <source>
        <dbReference type="EMBL" id="KJZ73102.1"/>
    </source>
</evidence>
<proteinExistence type="predicted"/>
<name>A0A0F7ZYU9_9HYPO</name>
<reference evidence="2 3" key="1">
    <citation type="journal article" date="2014" name="Genome Biol. Evol.">
        <title>Comparative genomics and transcriptomics analyses reveal divergent lifestyle features of nematode endoparasitic fungus Hirsutella minnesotensis.</title>
        <authorList>
            <person name="Lai Y."/>
            <person name="Liu K."/>
            <person name="Zhang X."/>
            <person name="Zhang X."/>
            <person name="Li K."/>
            <person name="Wang N."/>
            <person name="Shu C."/>
            <person name="Wu Y."/>
            <person name="Wang C."/>
            <person name="Bushley K.E."/>
            <person name="Xiang M."/>
            <person name="Liu X."/>
        </authorList>
    </citation>
    <scope>NUCLEOTIDE SEQUENCE [LARGE SCALE GENOMIC DNA]</scope>
    <source>
        <strain evidence="2 3">3608</strain>
    </source>
</reference>
<protein>
    <submittedName>
        <fullName evidence="2">Uncharacterized protein</fullName>
    </submittedName>
</protein>